<dbReference type="Proteomes" id="UP000237271">
    <property type="component" value="Unassembled WGS sequence"/>
</dbReference>
<dbReference type="EMBL" id="NCKW01000876">
    <property type="protein sequence ID" value="POM79919.1"/>
    <property type="molecule type" value="Genomic_DNA"/>
</dbReference>
<comment type="caution">
    <text evidence="12">The sequence shown here is derived from an EMBL/GenBank/DDBJ whole genome shotgun (WGS) entry which is preliminary data.</text>
</comment>
<protein>
    <recommendedName>
        <fullName evidence="10">RxLR effector protein</fullName>
    </recommendedName>
</protein>
<comment type="function">
    <text evidence="10">Effector that suppresses plant defense responses during pathogen infection.</text>
</comment>
<evidence type="ECO:0000313" key="13">
    <source>
        <dbReference type="Proteomes" id="UP000237271"/>
    </source>
</evidence>
<dbReference type="PANTHER" id="PTHR13180">
    <property type="entry name" value="SMALL MEMBRANE PROTEIN-RELATED"/>
    <property type="match status" value="1"/>
</dbReference>
<evidence type="ECO:0000256" key="8">
    <source>
        <dbReference type="ARBA" id="ARBA00022989"/>
    </source>
</evidence>
<evidence type="ECO:0000256" key="6">
    <source>
        <dbReference type="ARBA" id="ARBA00022692"/>
    </source>
</evidence>
<evidence type="ECO:0000256" key="5">
    <source>
        <dbReference type="ARBA" id="ARBA00022525"/>
    </source>
</evidence>
<dbReference type="Pfam" id="PF16810">
    <property type="entry name" value="RXLR"/>
    <property type="match status" value="1"/>
</dbReference>
<evidence type="ECO:0000256" key="4">
    <source>
        <dbReference type="ARBA" id="ARBA00010400"/>
    </source>
</evidence>
<evidence type="ECO:0000256" key="3">
    <source>
        <dbReference type="ARBA" id="ARBA00005335"/>
    </source>
</evidence>
<reference evidence="12 13" key="1">
    <citation type="journal article" date="2017" name="Genome Biol. Evol.">
        <title>Phytophthora megakarya and P. palmivora, closely related causal agents of cacao black pod rot, underwent increases in genome sizes and gene numbers by different mechanisms.</title>
        <authorList>
            <person name="Ali S.S."/>
            <person name="Shao J."/>
            <person name="Lary D.J."/>
            <person name="Kronmiller B."/>
            <person name="Shen D."/>
            <person name="Strem M.D."/>
            <person name="Amoako-Attah I."/>
            <person name="Akrofi A.Y."/>
            <person name="Begoude B.A."/>
            <person name="Ten Hoopen G.M."/>
            <person name="Coulibaly K."/>
            <person name="Kebe B.I."/>
            <person name="Melnick R.L."/>
            <person name="Guiltinan M.J."/>
            <person name="Tyler B.M."/>
            <person name="Meinhardt L.W."/>
            <person name="Bailey B.A."/>
        </authorList>
    </citation>
    <scope>NUCLEOTIDE SEQUENCE [LARGE SCALE GENOMIC DNA]</scope>
    <source>
        <strain evidence="13">sbr112.9</strain>
    </source>
</reference>
<comment type="similarity">
    <text evidence="4 10">Belongs to the RxLR effector family.</text>
</comment>
<feature type="signal peptide" evidence="10">
    <location>
        <begin position="1"/>
        <end position="20"/>
    </location>
</feature>
<dbReference type="GO" id="GO:0016020">
    <property type="term" value="C:membrane"/>
    <property type="evidence" value="ECO:0007669"/>
    <property type="project" value="UniProtKB-SubCell"/>
</dbReference>
<comment type="subcellular location">
    <subcellularLocation>
        <location evidence="1">Membrane</location>
        <topology evidence="1">Multi-pass membrane protein</topology>
    </subcellularLocation>
    <subcellularLocation>
        <location evidence="2 10">Secreted</location>
    </subcellularLocation>
</comment>
<comment type="similarity">
    <text evidence="3">Belongs to the UPF0220 family.</text>
</comment>
<keyword evidence="13" id="KW-1185">Reference proteome</keyword>
<comment type="domain">
    <text evidence="10">The RxLR-dEER motif acts to carry the protein into the host cell cytoplasm through binding to cell surface phosphatidylinositol-3-phosphate.</text>
</comment>
<feature type="transmembrane region" description="Helical" evidence="11">
    <location>
        <begin position="214"/>
        <end position="235"/>
    </location>
</feature>
<accession>A0A2P4YQA7</accession>
<keyword evidence="8 11" id="KW-1133">Transmembrane helix</keyword>
<evidence type="ECO:0000256" key="10">
    <source>
        <dbReference type="RuleBase" id="RU367124"/>
    </source>
</evidence>
<feature type="chain" id="PRO_5015152573" description="RxLR effector protein" evidence="10">
    <location>
        <begin position="21"/>
        <end position="278"/>
    </location>
</feature>
<name>A0A2P4YQA7_9STRA</name>
<proteinExistence type="inferred from homology"/>
<keyword evidence="7 10" id="KW-0732">Signal</keyword>
<keyword evidence="5 10" id="KW-0964">Secreted</keyword>
<feature type="transmembrane region" description="Helical" evidence="11">
    <location>
        <begin position="184"/>
        <end position="202"/>
    </location>
</feature>
<evidence type="ECO:0000256" key="7">
    <source>
        <dbReference type="ARBA" id="ARBA00022729"/>
    </source>
</evidence>
<dbReference type="InterPro" id="IPR031825">
    <property type="entry name" value="RXLR"/>
</dbReference>
<evidence type="ECO:0000256" key="11">
    <source>
        <dbReference type="SAM" id="Phobius"/>
    </source>
</evidence>
<sequence>MRIWFIVLVTVTTLLSSSEAISIPDKANVAKVIVPDRDHVVDTQVLVKRSLRKRDTPVGDEERAVPTVASLEKLDSLTKKVPGIIKKFGDRWAYRIMQYNVWIFGNKTPEWVKANFPAYFDGYFLFYHNRMTRGYNLQVMGVHPGKAGSYTAGLLVGIGWWVLADGAASAAHHNSQIPFDFVKYLPGVVSTLAFFLCVDARFAYGSEVATRAQCYVTFCMALSVAALVGSVLVFTHTYVNNQYNESAWPGAAIVFQNGFILMGTFVMRVGTIAAASTY</sequence>
<dbReference type="InterPro" id="IPR007919">
    <property type="entry name" value="UPF0220"/>
</dbReference>
<evidence type="ECO:0000313" key="12">
    <source>
        <dbReference type="EMBL" id="POM79919.1"/>
    </source>
</evidence>
<keyword evidence="9 11" id="KW-0472">Membrane</keyword>
<evidence type="ECO:0000256" key="9">
    <source>
        <dbReference type="ARBA" id="ARBA00023136"/>
    </source>
</evidence>
<keyword evidence="6 11" id="KW-0812">Transmembrane</keyword>
<dbReference type="AlphaFoldDB" id="A0A2P4YQA7"/>
<evidence type="ECO:0000256" key="1">
    <source>
        <dbReference type="ARBA" id="ARBA00004141"/>
    </source>
</evidence>
<dbReference type="Pfam" id="PF05255">
    <property type="entry name" value="UPF0220"/>
    <property type="match status" value="1"/>
</dbReference>
<dbReference type="OrthoDB" id="268928at2759"/>
<gene>
    <name evidence="12" type="ORF">PHPALM_2306</name>
</gene>
<evidence type="ECO:0000256" key="2">
    <source>
        <dbReference type="ARBA" id="ARBA00004613"/>
    </source>
</evidence>
<feature type="transmembrane region" description="Helical" evidence="11">
    <location>
        <begin position="247"/>
        <end position="267"/>
    </location>
</feature>
<organism evidence="12 13">
    <name type="scientific">Phytophthora palmivora</name>
    <dbReference type="NCBI Taxonomy" id="4796"/>
    <lineage>
        <taxon>Eukaryota</taxon>
        <taxon>Sar</taxon>
        <taxon>Stramenopiles</taxon>
        <taxon>Oomycota</taxon>
        <taxon>Peronosporomycetes</taxon>
        <taxon>Peronosporales</taxon>
        <taxon>Peronosporaceae</taxon>
        <taxon>Phytophthora</taxon>
    </lineage>
</organism>